<dbReference type="PROSITE" id="PS50887">
    <property type="entry name" value="GGDEF"/>
    <property type="match status" value="1"/>
</dbReference>
<evidence type="ECO:0000256" key="1">
    <source>
        <dbReference type="SAM" id="MobiDB-lite"/>
    </source>
</evidence>
<dbReference type="EMBL" id="JAVDRL010000013">
    <property type="protein sequence ID" value="MDR6533472.1"/>
    <property type="molecule type" value="Genomic_DNA"/>
</dbReference>
<dbReference type="SMART" id="SM00267">
    <property type="entry name" value="GGDEF"/>
    <property type="match status" value="1"/>
</dbReference>
<dbReference type="InterPro" id="IPR035919">
    <property type="entry name" value="EAL_sf"/>
</dbReference>
<dbReference type="InterPro" id="IPR035965">
    <property type="entry name" value="PAS-like_dom_sf"/>
</dbReference>
<protein>
    <submittedName>
        <fullName evidence="4">Diguanylate cyclase (GGDEF)-like protein</fullName>
    </submittedName>
</protein>
<dbReference type="Proteomes" id="UP001262754">
    <property type="component" value="Unassembled WGS sequence"/>
</dbReference>
<dbReference type="InterPro" id="IPR029787">
    <property type="entry name" value="Nucleotide_cyclase"/>
</dbReference>
<reference evidence="4 5" key="1">
    <citation type="submission" date="2023-07" db="EMBL/GenBank/DDBJ databases">
        <title>Sorghum-associated microbial communities from plants grown in Nebraska, USA.</title>
        <authorList>
            <person name="Schachtman D."/>
        </authorList>
    </citation>
    <scope>NUCLEOTIDE SEQUENCE [LARGE SCALE GENOMIC DNA]</scope>
    <source>
        <strain evidence="4 5">DS2154</strain>
    </source>
</reference>
<dbReference type="Pfam" id="PF00990">
    <property type="entry name" value="GGDEF"/>
    <property type="match status" value="1"/>
</dbReference>
<dbReference type="SMART" id="SM00052">
    <property type="entry name" value="EAL"/>
    <property type="match status" value="1"/>
</dbReference>
<proteinExistence type="predicted"/>
<dbReference type="InterPro" id="IPR043128">
    <property type="entry name" value="Rev_trsase/Diguanyl_cyclase"/>
</dbReference>
<name>A0ABU1N4W8_9CAUL</name>
<dbReference type="Gene3D" id="3.30.70.270">
    <property type="match status" value="1"/>
</dbReference>
<comment type="caution">
    <text evidence="4">The sequence shown here is derived from an EMBL/GenBank/DDBJ whole genome shotgun (WGS) entry which is preliminary data.</text>
</comment>
<dbReference type="PROSITE" id="PS50883">
    <property type="entry name" value="EAL"/>
    <property type="match status" value="1"/>
</dbReference>
<evidence type="ECO:0000259" key="3">
    <source>
        <dbReference type="PROSITE" id="PS50887"/>
    </source>
</evidence>
<dbReference type="NCBIfam" id="TIGR00254">
    <property type="entry name" value="GGDEF"/>
    <property type="match status" value="1"/>
</dbReference>
<feature type="domain" description="EAL" evidence="2">
    <location>
        <begin position="348"/>
        <end position="598"/>
    </location>
</feature>
<feature type="domain" description="GGDEF" evidence="3">
    <location>
        <begin position="206"/>
        <end position="339"/>
    </location>
</feature>
<feature type="compositionally biased region" description="Basic and acidic residues" evidence="1">
    <location>
        <begin position="1"/>
        <end position="10"/>
    </location>
</feature>
<organism evidence="4 5">
    <name type="scientific">Caulobacter rhizosphaerae</name>
    <dbReference type="NCBI Taxonomy" id="2010972"/>
    <lineage>
        <taxon>Bacteria</taxon>
        <taxon>Pseudomonadati</taxon>
        <taxon>Pseudomonadota</taxon>
        <taxon>Alphaproteobacteria</taxon>
        <taxon>Caulobacterales</taxon>
        <taxon>Caulobacteraceae</taxon>
        <taxon>Caulobacter</taxon>
    </lineage>
</organism>
<evidence type="ECO:0000313" key="5">
    <source>
        <dbReference type="Proteomes" id="UP001262754"/>
    </source>
</evidence>
<dbReference type="Pfam" id="PF12860">
    <property type="entry name" value="PAS_7"/>
    <property type="match status" value="1"/>
</dbReference>
<accession>A0ABU1N4W8</accession>
<dbReference type="RefSeq" id="WP_310034360.1">
    <property type="nucleotide sequence ID" value="NZ_JAVDRL010000013.1"/>
</dbReference>
<feature type="region of interest" description="Disordered" evidence="1">
    <location>
        <begin position="1"/>
        <end position="30"/>
    </location>
</feature>
<dbReference type="SUPFAM" id="SSF55073">
    <property type="entry name" value="Nucleotide cyclase"/>
    <property type="match status" value="1"/>
</dbReference>
<dbReference type="PANTHER" id="PTHR44757">
    <property type="entry name" value="DIGUANYLATE CYCLASE DGCP"/>
    <property type="match status" value="1"/>
</dbReference>
<dbReference type="PANTHER" id="PTHR44757:SF2">
    <property type="entry name" value="BIOFILM ARCHITECTURE MAINTENANCE PROTEIN MBAA"/>
    <property type="match status" value="1"/>
</dbReference>
<dbReference type="InterPro" id="IPR001633">
    <property type="entry name" value="EAL_dom"/>
</dbReference>
<dbReference type="CDD" id="cd01949">
    <property type="entry name" value="GGDEF"/>
    <property type="match status" value="1"/>
</dbReference>
<dbReference type="SUPFAM" id="SSF55785">
    <property type="entry name" value="PYP-like sensor domain (PAS domain)"/>
    <property type="match status" value="1"/>
</dbReference>
<keyword evidence="5" id="KW-1185">Reference proteome</keyword>
<dbReference type="CDD" id="cd01948">
    <property type="entry name" value="EAL"/>
    <property type="match status" value="1"/>
</dbReference>
<dbReference type="Gene3D" id="3.30.450.20">
    <property type="entry name" value="PAS domain"/>
    <property type="match status" value="1"/>
</dbReference>
<dbReference type="InterPro" id="IPR052155">
    <property type="entry name" value="Biofilm_reg_signaling"/>
</dbReference>
<dbReference type="Pfam" id="PF00563">
    <property type="entry name" value="EAL"/>
    <property type="match status" value="1"/>
</dbReference>
<evidence type="ECO:0000313" key="4">
    <source>
        <dbReference type="EMBL" id="MDR6533472.1"/>
    </source>
</evidence>
<sequence length="601" mass="64656">MAAPRPHDLGPDAGAQAAPAKPRLESMPNSFRRAQDRISQAAAELALAEQNRRFDAALSNMPHGLCMFDDETRLILCNAAYRRLYALPERLTRPGTPLQDILNHRIATGSAPVDWVEYREIPIESALRGGDLINRHVQLEDGRTIQITHNPIPGGGYVASHEDVTEILAAAADRHLARHDPLTGLPNRVLLHERLDRALARSRPTNRLSVLCVDLDHFKAVNDTLGHPVGDDLLRAVAGRLSACVRENDTVARLGGDEFVVLLPDGQGRRQVETLARRLIETVSTVFEIQGHRITIGASIGVAIAPGDGDHAEPLLANADLALYRAKAEGRGTACFFEPGMDALAEARRKFEQDLGDAAQAERFELHYQPEVDTRTGAIVGFEALLRWNRPGHGMVAAADFIALAEETGLIAHVDDWVIGRACADAAGWPKPVRVAVNLSPTAFRSRTLVGAVARALADSGLAPARLELEIGEAVLRGDGARALAILHQLRGLGVRIALDDFGTGHSSLDCLRLFSFDKVKIDPSFIAGLSEPGPCAAIVRAVTRLGAALGFVTTAEGVETADQLAQLREQGCDTAQGYLLGRAGPADEVPALFAQQRRCG</sequence>
<dbReference type="InterPro" id="IPR000160">
    <property type="entry name" value="GGDEF_dom"/>
</dbReference>
<evidence type="ECO:0000259" key="2">
    <source>
        <dbReference type="PROSITE" id="PS50883"/>
    </source>
</evidence>
<dbReference type="SUPFAM" id="SSF141868">
    <property type="entry name" value="EAL domain-like"/>
    <property type="match status" value="1"/>
</dbReference>
<dbReference type="Gene3D" id="3.20.20.450">
    <property type="entry name" value="EAL domain"/>
    <property type="match status" value="1"/>
</dbReference>
<gene>
    <name evidence="4" type="ORF">J2800_004238</name>
</gene>